<dbReference type="AlphaFoldDB" id="A0A5A5TC38"/>
<name>A0A5A5TC38_9CHLR</name>
<reference evidence="2 3" key="1">
    <citation type="submission" date="2019-01" db="EMBL/GenBank/DDBJ databases">
        <title>Draft genome sequence of Dictyobacter sp. Uno17.</title>
        <authorList>
            <person name="Wang C.M."/>
            <person name="Zheng Y."/>
            <person name="Sakai Y."/>
            <person name="Abe K."/>
            <person name="Yokota A."/>
            <person name="Yabe S."/>
        </authorList>
    </citation>
    <scope>NUCLEOTIDE SEQUENCE [LARGE SCALE GENOMIC DNA]</scope>
    <source>
        <strain evidence="2 3">Uno17</strain>
    </source>
</reference>
<gene>
    <name evidence="2" type="ORF">KDI_21570</name>
</gene>
<evidence type="ECO:0000313" key="2">
    <source>
        <dbReference type="EMBL" id="GCF08593.1"/>
    </source>
</evidence>
<dbReference type="EMBL" id="BIXY01000027">
    <property type="protein sequence ID" value="GCF08593.1"/>
    <property type="molecule type" value="Genomic_DNA"/>
</dbReference>
<comment type="caution">
    <text evidence="2">The sequence shown here is derived from an EMBL/GenBank/DDBJ whole genome shotgun (WGS) entry which is preliminary data.</text>
</comment>
<evidence type="ECO:0000313" key="3">
    <source>
        <dbReference type="Proteomes" id="UP000322530"/>
    </source>
</evidence>
<dbReference type="Proteomes" id="UP000322530">
    <property type="component" value="Unassembled WGS sequence"/>
</dbReference>
<protein>
    <submittedName>
        <fullName evidence="2">Uncharacterized protein</fullName>
    </submittedName>
</protein>
<accession>A0A5A5TC38</accession>
<feature type="region of interest" description="Disordered" evidence="1">
    <location>
        <begin position="53"/>
        <end position="72"/>
    </location>
</feature>
<keyword evidence="3" id="KW-1185">Reference proteome</keyword>
<evidence type="ECO:0000256" key="1">
    <source>
        <dbReference type="SAM" id="MobiDB-lite"/>
    </source>
</evidence>
<proteinExistence type="predicted"/>
<sequence>MGMLFYLILNMFNKINIYVHLSIGNLHTLKRRDTRERNPFSLIGTFNTITTSKTTHPRSNAAHLSYSINTKQ</sequence>
<organism evidence="2 3">
    <name type="scientific">Dictyobacter arantiisoli</name>
    <dbReference type="NCBI Taxonomy" id="2014874"/>
    <lineage>
        <taxon>Bacteria</taxon>
        <taxon>Bacillati</taxon>
        <taxon>Chloroflexota</taxon>
        <taxon>Ktedonobacteria</taxon>
        <taxon>Ktedonobacterales</taxon>
        <taxon>Dictyobacteraceae</taxon>
        <taxon>Dictyobacter</taxon>
    </lineage>
</organism>